<name>A0A1A9A1T9_9ACTN</name>
<sequence>MSNSADAGAYADGGPHDLLRSMAALRRRARTDRHAYGLPLLLFGALIAAAAPLYVESTEPAALRAISTNPALTSLGGDFLEHSAALGWYWLAALIAGYLTTLVWYRWHGQRVGVQTPVRGYVIAGVVGTLVGLALPVVLEFLLFNTAAPVFRATSWATGPLLGVANRGMLPHVVIAVGLAVLARLERSRGLWVVVAAYAAVIVLVTAWFQLADLQPGDLSRFGFLLAALAPAPVLLIGGGAALLAARKRRPGSA</sequence>
<reference evidence="3" key="1">
    <citation type="submission" date="2016-06" db="EMBL/GenBank/DDBJ databases">
        <authorList>
            <person name="Varghese N."/>
            <person name="Submissions Spin"/>
        </authorList>
    </citation>
    <scope>NUCLEOTIDE SEQUENCE [LARGE SCALE GENOMIC DNA]</scope>
    <source>
        <strain evidence="3">DSM 44815</strain>
    </source>
</reference>
<dbReference type="AlphaFoldDB" id="A0A1A9A1T9"/>
<keyword evidence="3" id="KW-1185">Reference proteome</keyword>
<evidence type="ECO:0000313" key="3">
    <source>
        <dbReference type="Proteomes" id="UP000199385"/>
    </source>
</evidence>
<feature type="transmembrane region" description="Helical" evidence="1">
    <location>
        <begin position="35"/>
        <end position="55"/>
    </location>
</feature>
<gene>
    <name evidence="2" type="ORF">GA0070611_4758</name>
</gene>
<feature type="transmembrane region" description="Helical" evidence="1">
    <location>
        <begin position="120"/>
        <end position="144"/>
    </location>
</feature>
<evidence type="ECO:0000313" key="2">
    <source>
        <dbReference type="EMBL" id="SBT50392.1"/>
    </source>
</evidence>
<dbReference type="STRING" id="261654.GA0070611_4758"/>
<protein>
    <submittedName>
        <fullName evidence="2">Uncharacterized protein</fullName>
    </submittedName>
</protein>
<feature type="transmembrane region" description="Helical" evidence="1">
    <location>
        <begin position="222"/>
        <end position="246"/>
    </location>
</feature>
<feature type="transmembrane region" description="Helical" evidence="1">
    <location>
        <begin position="164"/>
        <end position="183"/>
    </location>
</feature>
<proteinExistence type="predicted"/>
<dbReference type="EMBL" id="LT594323">
    <property type="protein sequence ID" value="SBT50392.1"/>
    <property type="molecule type" value="Genomic_DNA"/>
</dbReference>
<feature type="transmembrane region" description="Helical" evidence="1">
    <location>
        <begin position="190"/>
        <end position="210"/>
    </location>
</feature>
<feature type="transmembrane region" description="Helical" evidence="1">
    <location>
        <begin position="88"/>
        <end position="108"/>
    </location>
</feature>
<keyword evidence="1" id="KW-0812">Transmembrane</keyword>
<keyword evidence="1" id="KW-0472">Membrane</keyword>
<dbReference type="Proteomes" id="UP000199385">
    <property type="component" value="Chromosome I"/>
</dbReference>
<dbReference type="PATRIC" id="fig|261654.4.peg.4828"/>
<organism evidence="2 3">
    <name type="scientific">Micromonospora auratinigra</name>
    <dbReference type="NCBI Taxonomy" id="261654"/>
    <lineage>
        <taxon>Bacteria</taxon>
        <taxon>Bacillati</taxon>
        <taxon>Actinomycetota</taxon>
        <taxon>Actinomycetes</taxon>
        <taxon>Micromonosporales</taxon>
        <taxon>Micromonosporaceae</taxon>
        <taxon>Micromonospora</taxon>
    </lineage>
</organism>
<evidence type="ECO:0000256" key="1">
    <source>
        <dbReference type="SAM" id="Phobius"/>
    </source>
</evidence>
<keyword evidence="1" id="KW-1133">Transmembrane helix</keyword>
<dbReference type="RefSeq" id="WP_231921198.1">
    <property type="nucleotide sequence ID" value="NZ_LT594323.1"/>
</dbReference>
<accession>A0A1A9A1T9</accession>